<dbReference type="AlphaFoldDB" id="A0ABD2WH78"/>
<organism evidence="1 2">
    <name type="scientific">Trichogramma kaykai</name>
    <dbReference type="NCBI Taxonomy" id="54128"/>
    <lineage>
        <taxon>Eukaryota</taxon>
        <taxon>Metazoa</taxon>
        <taxon>Ecdysozoa</taxon>
        <taxon>Arthropoda</taxon>
        <taxon>Hexapoda</taxon>
        <taxon>Insecta</taxon>
        <taxon>Pterygota</taxon>
        <taxon>Neoptera</taxon>
        <taxon>Endopterygota</taxon>
        <taxon>Hymenoptera</taxon>
        <taxon>Apocrita</taxon>
        <taxon>Proctotrupomorpha</taxon>
        <taxon>Chalcidoidea</taxon>
        <taxon>Trichogrammatidae</taxon>
        <taxon>Trichogramma</taxon>
    </lineage>
</organism>
<dbReference type="Proteomes" id="UP001627154">
    <property type="component" value="Unassembled WGS sequence"/>
</dbReference>
<comment type="caution">
    <text evidence="1">The sequence shown here is derived from an EMBL/GenBank/DDBJ whole genome shotgun (WGS) entry which is preliminary data.</text>
</comment>
<name>A0ABD2WH78_9HYME</name>
<reference evidence="1 2" key="1">
    <citation type="journal article" date="2024" name="bioRxiv">
        <title>A reference genome for Trichogramma kaykai: A tiny desert-dwelling parasitoid wasp with competing sex-ratio distorters.</title>
        <authorList>
            <person name="Culotta J."/>
            <person name="Lindsey A.R."/>
        </authorList>
    </citation>
    <scope>NUCLEOTIDE SEQUENCE [LARGE SCALE GENOMIC DNA]</scope>
    <source>
        <strain evidence="1 2">KSX58</strain>
    </source>
</reference>
<proteinExistence type="predicted"/>
<evidence type="ECO:0000313" key="1">
    <source>
        <dbReference type="EMBL" id="KAL3392064.1"/>
    </source>
</evidence>
<accession>A0ABD2WH78</accession>
<protein>
    <submittedName>
        <fullName evidence="1">Uncharacterized protein</fullName>
    </submittedName>
</protein>
<gene>
    <name evidence="1" type="ORF">TKK_013385</name>
</gene>
<dbReference type="EMBL" id="JBJJXI010000107">
    <property type="protein sequence ID" value="KAL3392064.1"/>
    <property type="molecule type" value="Genomic_DNA"/>
</dbReference>
<evidence type="ECO:0000313" key="2">
    <source>
        <dbReference type="Proteomes" id="UP001627154"/>
    </source>
</evidence>
<sequence length="139" mass="16243">MHAEKEHSATTSGNQCTHHGYKTYSGWRTDSFMNLPRVIIIHLIAMWKHGKRKVKLFAKFACGKRALRHHQREPVHPSWIQKILRMADRFIHESSQGHYHSPYCHVETWEEEGEIICEICMRKKSTPPPPAGPWYLATS</sequence>
<keyword evidence="2" id="KW-1185">Reference proteome</keyword>